<sequence length="70" mass="7843">MKSINSLDEPDSIKDLSEIPRKKILREEILTGIPKSDLLEVVADFRSENAQVSTKQGPDGNWTLTAIFEN</sequence>
<proteinExistence type="predicted"/>
<reference evidence="1" key="1">
    <citation type="submission" date="2019-02" db="EMBL/GenBank/DDBJ databases">
        <authorList>
            <person name="Gruber-Vodicka R. H."/>
            <person name="Seah K. B. B."/>
        </authorList>
    </citation>
    <scope>NUCLEOTIDE SEQUENCE</scope>
    <source>
        <strain evidence="1">BECK_S313</strain>
    </source>
</reference>
<organism evidence="1">
    <name type="scientific">Candidatus Kentrum sp. LPFa</name>
    <dbReference type="NCBI Taxonomy" id="2126335"/>
    <lineage>
        <taxon>Bacteria</taxon>
        <taxon>Pseudomonadati</taxon>
        <taxon>Pseudomonadota</taxon>
        <taxon>Gammaproteobacteria</taxon>
        <taxon>Candidatus Kentrum</taxon>
    </lineage>
</organism>
<dbReference type="EMBL" id="CAADFK010000086">
    <property type="protein sequence ID" value="VFK15912.1"/>
    <property type="molecule type" value="Genomic_DNA"/>
</dbReference>
<gene>
    <name evidence="1" type="ORF">BECKLPF1236B_GA0070989_10864</name>
</gene>
<name>A0A450WFY3_9GAMM</name>
<accession>A0A450WFY3</accession>
<evidence type="ECO:0000313" key="1">
    <source>
        <dbReference type="EMBL" id="VFK15912.1"/>
    </source>
</evidence>
<dbReference type="AlphaFoldDB" id="A0A450WFY3"/>
<protein>
    <submittedName>
        <fullName evidence="1">Uncharacterized protein</fullName>
    </submittedName>
</protein>